<gene>
    <name evidence="2" type="ORF">A3D47_01290</name>
</gene>
<name>A0A1G1YZS9_9BACT</name>
<protein>
    <submittedName>
        <fullName evidence="2">Uncharacterized protein</fullName>
    </submittedName>
</protein>
<comment type="caution">
    <text evidence="2">The sequence shown here is derived from an EMBL/GenBank/DDBJ whole genome shotgun (WGS) entry which is preliminary data.</text>
</comment>
<dbReference type="EMBL" id="MHIU01000018">
    <property type="protein sequence ID" value="OGY57895.1"/>
    <property type="molecule type" value="Genomic_DNA"/>
</dbReference>
<organism evidence="2 3">
    <name type="scientific">Candidatus Colwellbacteria bacterium RIFCSPHIGHO2_02_FULL_43_15</name>
    <dbReference type="NCBI Taxonomy" id="1797686"/>
    <lineage>
        <taxon>Bacteria</taxon>
        <taxon>Candidatus Colwelliibacteriota</taxon>
    </lineage>
</organism>
<dbReference type="Proteomes" id="UP000178651">
    <property type="component" value="Unassembled WGS sequence"/>
</dbReference>
<accession>A0A1G1YZS9</accession>
<feature type="compositionally biased region" description="Basic and acidic residues" evidence="1">
    <location>
        <begin position="47"/>
        <end position="72"/>
    </location>
</feature>
<sequence>MKRLIGVLVVTSVIGIGTYYYRSPSSDMRVEGSKSAAPANVSTPLTEEAKIPTTNKEEIKKLPDLDSLKGLEQESSDLFNGAQGLPDQTNSDPLEDASQ</sequence>
<evidence type="ECO:0000256" key="1">
    <source>
        <dbReference type="SAM" id="MobiDB-lite"/>
    </source>
</evidence>
<dbReference type="AlphaFoldDB" id="A0A1G1YZS9"/>
<evidence type="ECO:0000313" key="3">
    <source>
        <dbReference type="Proteomes" id="UP000178651"/>
    </source>
</evidence>
<proteinExistence type="predicted"/>
<feature type="region of interest" description="Disordered" evidence="1">
    <location>
        <begin position="23"/>
        <end position="99"/>
    </location>
</feature>
<reference evidence="2 3" key="1">
    <citation type="journal article" date="2016" name="Nat. Commun.">
        <title>Thousands of microbial genomes shed light on interconnected biogeochemical processes in an aquifer system.</title>
        <authorList>
            <person name="Anantharaman K."/>
            <person name="Brown C.T."/>
            <person name="Hug L.A."/>
            <person name="Sharon I."/>
            <person name="Castelle C.J."/>
            <person name="Probst A.J."/>
            <person name="Thomas B.C."/>
            <person name="Singh A."/>
            <person name="Wilkins M.J."/>
            <person name="Karaoz U."/>
            <person name="Brodie E.L."/>
            <person name="Williams K.H."/>
            <person name="Hubbard S.S."/>
            <person name="Banfield J.F."/>
        </authorList>
    </citation>
    <scope>NUCLEOTIDE SEQUENCE [LARGE SCALE GENOMIC DNA]</scope>
</reference>
<evidence type="ECO:0000313" key="2">
    <source>
        <dbReference type="EMBL" id="OGY57895.1"/>
    </source>
</evidence>